<accession>A0A6C0ANA7</accession>
<dbReference type="PANTHER" id="PTHR46609">
    <property type="entry name" value="EXONUCLEASE, PHAGE-TYPE/RECB, C-TERMINAL DOMAIN-CONTAINING PROTEIN"/>
    <property type="match status" value="1"/>
</dbReference>
<dbReference type="PANTHER" id="PTHR46609:SF6">
    <property type="entry name" value="EXONUCLEASE, PHAGE-TYPE_RECB, C-TERMINAL DOMAIN-CONTAINING PROTEIN-RELATED"/>
    <property type="match status" value="1"/>
</dbReference>
<dbReference type="AlphaFoldDB" id="A0A6C0ANA7"/>
<protein>
    <recommendedName>
        <fullName evidence="1">YqaJ viral recombinase domain-containing protein</fullName>
    </recommendedName>
</protein>
<dbReference type="SUPFAM" id="SSF52980">
    <property type="entry name" value="Restriction endonuclease-like"/>
    <property type="match status" value="1"/>
</dbReference>
<evidence type="ECO:0000259" key="1">
    <source>
        <dbReference type="Pfam" id="PF09588"/>
    </source>
</evidence>
<name>A0A6C0ANA7_9ZZZZ</name>
<reference evidence="2" key="1">
    <citation type="journal article" date="2020" name="Nature">
        <title>Giant virus diversity and host interactions through global metagenomics.</title>
        <authorList>
            <person name="Schulz F."/>
            <person name="Roux S."/>
            <person name="Paez-Espino D."/>
            <person name="Jungbluth S."/>
            <person name="Walsh D.A."/>
            <person name="Denef V.J."/>
            <person name="McMahon K.D."/>
            <person name="Konstantinidis K.T."/>
            <person name="Eloe-Fadrosh E.A."/>
            <person name="Kyrpides N.C."/>
            <person name="Woyke T."/>
        </authorList>
    </citation>
    <scope>NUCLEOTIDE SEQUENCE</scope>
    <source>
        <strain evidence="2">GVMAG-S-1101161-73</strain>
    </source>
</reference>
<dbReference type="Gene3D" id="3.90.320.10">
    <property type="match status" value="1"/>
</dbReference>
<dbReference type="InterPro" id="IPR051703">
    <property type="entry name" value="NF-kappa-B_Signaling_Reg"/>
</dbReference>
<proteinExistence type="predicted"/>
<dbReference type="EMBL" id="MN740733">
    <property type="protein sequence ID" value="QHS81307.1"/>
    <property type="molecule type" value="Genomic_DNA"/>
</dbReference>
<evidence type="ECO:0000313" key="2">
    <source>
        <dbReference type="EMBL" id="QHS81307.1"/>
    </source>
</evidence>
<dbReference type="InterPro" id="IPR011335">
    <property type="entry name" value="Restrct_endonuc-II-like"/>
</dbReference>
<dbReference type="Pfam" id="PF09588">
    <property type="entry name" value="YqaJ"/>
    <property type="match status" value="1"/>
</dbReference>
<feature type="domain" description="YqaJ viral recombinase" evidence="1">
    <location>
        <begin position="120"/>
        <end position="257"/>
    </location>
</feature>
<organism evidence="2">
    <name type="scientific">viral metagenome</name>
    <dbReference type="NCBI Taxonomy" id="1070528"/>
    <lineage>
        <taxon>unclassified sequences</taxon>
        <taxon>metagenomes</taxon>
        <taxon>organismal metagenomes</taxon>
    </lineage>
</organism>
<sequence>MASDKALHSRIKMKQVNLPEKVMTTLDHVAQCLEEWESHIPRPTHTDLKKQWTNSMKEYLESINGDEDAMVDSIIYGLIEAYNEWDGDDYSIAVDHDKTFALMQRPQTAQRTADWYSEFKRCLTASELFKVFGSVRERGILVMQKAGLIELPGRSSSAVVLRQNMSPFDWGICFEPVVKQILEAHWEAIIHEVGRFVHLKETRLAASPDGLIIRSLKNPEMGGHLLEIKCPKSRVIGLKIPMEYFYQMQHQLEVTGVRACEYVEAKFDFIQKVDFNKTESPWFGNVAVVGCFNEAYSDWIPSKYVYGPLGDLDWIPDLGLNEKTLEINSWACGKIHHERLHRDEAWFASLMPKIEEFWLDIEKAKKGEFILPESSRKKKVVCMIDDDTESEKISTPVCQLE</sequence>
<dbReference type="InterPro" id="IPR011604">
    <property type="entry name" value="PDDEXK-like_dom_sf"/>
</dbReference>
<dbReference type="InterPro" id="IPR019080">
    <property type="entry name" value="YqaJ_viral_recombinase"/>
</dbReference>